<comment type="similarity">
    <text evidence="1">Belongs to the universal ribosomal protein uS14 family.</text>
</comment>
<dbReference type="Gene3D" id="1.10.287.1480">
    <property type="match status" value="1"/>
</dbReference>
<dbReference type="PANTHER" id="PTHR19836:SF19">
    <property type="entry name" value="SMALL RIBOSOMAL SUBUNIT PROTEIN US14M"/>
    <property type="match status" value="1"/>
</dbReference>
<proteinExistence type="inferred from homology"/>
<evidence type="ECO:0000313" key="4">
    <source>
        <dbReference type="EMBL" id="SVE56364.1"/>
    </source>
</evidence>
<reference evidence="4" key="1">
    <citation type="submission" date="2018-05" db="EMBL/GenBank/DDBJ databases">
        <authorList>
            <person name="Lanie J.A."/>
            <person name="Ng W.-L."/>
            <person name="Kazmierczak K.M."/>
            <person name="Andrzejewski T.M."/>
            <person name="Davidsen T.M."/>
            <person name="Wayne K.J."/>
            <person name="Tettelin H."/>
            <person name="Glass J.I."/>
            <person name="Rusch D."/>
            <person name="Podicherti R."/>
            <person name="Tsui H.-C.T."/>
            <person name="Winkler M.E."/>
        </authorList>
    </citation>
    <scope>NUCLEOTIDE SEQUENCE</scope>
</reference>
<dbReference type="FunFam" id="1.10.287.1480:FF:000001">
    <property type="entry name" value="30S ribosomal protein S14"/>
    <property type="match status" value="1"/>
</dbReference>
<evidence type="ECO:0000256" key="3">
    <source>
        <dbReference type="ARBA" id="ARBA00023274"/>
    </source>
</evidence>
<evidence type="ECO:0000256" key="1">
    <source>
        <dbReference type="ARBA" id="ARBA00009083"/>
    </source>
</evidence>
<sequence>MAKKSMLAREVKRRRLNEQHRAAREMLRQQVVDDSLSYDERWQAMLDLQKLPRDSARTRQRNRCALTGRPRGYFRRFGLARNALREVAMRGEAPGVVKASW</sequence>
<evidence type="ECO:0008006" key="5">
    <source>
        <dbReference type="Google" id="ProtNLM"/>
    </source>
</evidence>
<keyword evidence="3" id="KW-0687">Ribonucleoprotein</keyword>
<dbReference type="HAMAP" id="MF_00537">
    <property type="entry name" value="Ribosomal_uS14_1"/>
    <property type="match status" value="1"/>
</dbReference>
<dbReference type="GO" id="GO:0003735">
    <property type="term" value="F:structural constituent of ribosome"/>
    <property type="evidence" value="ECO:0007669"/>
    <property type="project" value="InterPro"/>
</dbReference>
<dbReference type="InterPro" id="IPR023036">
    <property type="entry name" value="Ribosomal_uS14_bac/plastid"/>
</dbReference>
<protein>
    <recommendedName>
        <fullName evidence="5">30S ribosomal protein S14</fullName>
    </recommendedName>
</protein>
<dbReference type="Pfam" id="PF00253">
    <property type="entry name" value="Ribosomal_S14"/>
    <property type="match status" value="1"/>
</dbReference>
<dbReference type="GO" id="GO:0006412">
    <property type="term" value="P:translation"/>
    <property type="evidence" value="ECO:0007669"/>
    <property type="project" value="InterPro"/>
</dbReference>
<name>A0A383EIC4_9ZZZZ</name>
<keyword evidence="2" id="KW-0689">Ribosomal protein</keyword>
<dbReference type="EMBL" id="UINC01226048">
    <property type="protein sequence ID" value="SVE56364.1"/>
    <property type="molecule type" value="Genomic_DNA"/>
</dbReference>
<organism evidence="4">
    <name type="scientific">marine metagenome</name>
    <dbReference type="NCBI Taxonomy" id="408172"/>
    <lineage>
        <taxon>unclassified sequences</taxon>
        <taxon>metagenomes</taxon>
        <taxon>ecological metagenomes</taxon>
    </lineage>
</organism>
<gene>
    <name evidence="4" type="ORF">METZ01_LOCUS509218</name>
</gene>
<evidence type="ECO:0000256" key="2">
    <source>
        <dbReference type="ARBA" id="ARBA00022980"/>
    </source>
</evidence>
<dbReference type="PANTHER" id="PTHR19836">
    <property type="entry name" value="30S RIBOSOMAL PROTEIN S14"/>
    <property type="match status" value="1"/>
</dbReference>
<dbReference type="NCBIfam" id="NF006477">
    <property type="entry name" value="PRK08881.1"/>
    <property type="match status" value="1"/>
</dbReference>
<dbReference type="GO" id="GO:0005737">
    <property type="term" value="C:cytoplasm"/>
    <property type="evidence" value="ECO:0007669"/>
    <property type="project" value="UniProtKB-ARBA"/>
</dbReference>
<dbReference type="AlphaFoldDB" id="A0A383EIC4"/>
<dbReference type="GO" id="GO:0015935">
    <property type="term" value="C:small ribosomal subunit"/>
    <property type="evidence" value="ECO:0007669"/>
    <property type="project" value="TreeGrafter"/>
</dbReference>
<accession>A0A383EIC4</accession>
<dbReference type="InterPro" id="IPR001209">
    <property type="entry name" value="Ribosomal_uS14"/>
</dbReference>
<dbReference type="SUPFAM" id="SSF57716">
    <property type="entry name" value="Glucocorticoid receptor-like (DNA-binding domain)"/>
    <property type="match status" value="1"/>
</dbReference>